<proteinExistence type="predicted"/>
<accession>U5D1J5</accession>
<reference evidence="3" key="1">
    <citation type="journal article" date="2013" name="Science">
        <title>The Amborella genome and the evolution of flowering plants.</title>
        <authorList>
            <consortium name="Amborella Genome Project"/>
        </authorList>
    </citation>
    <scope>NUCLEOTIDE SEQUENCE [LARGE SCALE GENOMIC DNA]</scope>
</reference>
<feature type="region of interest" description="Disordered" evidence="1">
    <location>
        <begin position="1"/>
        <end position="24"/>
    </location>
</feature>
<sequence length="133" mass="15496">MSNKKEKGLDWEDLQREGRERAGLEHPRVWRVSGSGSKREEEIESDSWVTPEMSTVAKIAGVASARMMLFMGIKKAYSAYHGNEQEEEGKTMKKPGEDGRMLRRDFEENPKDYFLDHRRRQKLEKTVTMNETT</sequence>
<evidence type="ECO:0000313" key="3">
    <source>
        <dbReference type="Proteomes" id="UP000017836"/>
    </source>
</evidence>
<dbReference type="PANTHER" id="PTHR33333">
    <property type="entry name" value="ERYTHROCYTE MEMBRANE PROTEIN 1-LIKE"/>
    <property type="match status" value="1"/>
</dbReference>
<dbReference type="PANTHER" id="PTHR33333:SF39">
    <property type="entry name" value="HIG1 DOMAIN-CONTAINING PROTEIN"/>
    <property type="match status" value="1"/>
</dbReference>
<dbReference type="AlphaFoldDB" id="U5D1J5"/>
<dbReference type="HOGENOM" id="CLU_1909490_0_0_1"/>
<evidence type="ECO:0000313" key="2">
    <source>
        <dbReference type="EMBL" id="ERN16304.1"/>
    </source>
</evidence>
<protein>
    <submittedName>
        <fullName evidence="2">Uncharacterized protein</fullName>
    </submittedName>
</protein>
<dbReference type="Proteomes" id="UP000017836">
    <property type="component" value="Unassembled WGS sequence"/>
</dbReference>
<dbReference type="EMBL" id="KI392467">
    <property type="protein sequence ID" value="ERN16304.1"/>
    <property type="molecule type" value="Genomic_DNA"/>
</dbReference>
<dbReference type="Gramene" id="ERN16304">
    <property type="protein sequence ID" value="ERN16304"/>
    <property type="gene ID" value="AMTR_s00063p00210060"/>
</dbReference>
<dbReference type="InterPro" id="IPR039926">
    <property type="entry name" value="Egg_app_1"/>
</dbReference>
<gene>
    <name evidence="2" type="ORF">AMTR_s00063p00210060</name>
</gene>
<keyword evidence="3" id="KW-1185">Reference proteome</keyword>
<name>U5D1J5_AMBTC</name>
<organism evidence="2 3">
    <name type="scientific">Amborella trichopoda</name>
    <dbReference type="NCBI Taxonomy" id="13333"/>
    <lineage>
        <taxon>Eukaryota</taxon>
        <taxon>Viridiplantae</taxon>
        <taxon>Streptophyta</taxon>
        <taxon>Embryophyta</taxon>
        <taxon>Tracheophyta</taxon>
        <taxon>Spermatophyta</taxon>
        <taxon>Magnoliopsida</taxon>
        <taxon>Amborellales</taxon>
        <taxon>Amborellaceae</taxon>
        <taxon>Amborella</taxon>
    </lineage>
</organism>
<evidence type="ECO:0000256" key="1">
    <source>
        <dbReference type="SAM" id="MobiDB-lite"/>
    </source>
</evidence>